<evidence type="ECO:0000256" key="1">
    <source>
        <dbReference type="SAM" id="MobiDB-lite"/>
    </source>
</evidence>
<organism evidence="2 3">
    <name type="scientific">Trifolium medium</name>
    <dbReference type="NCBI Taxonomy" id="97028"/>
    <lineage>
        <taxon>Eukaryota</taxon>
        <taxon>Viridiplantae</taxon>
        <taxon>Streptophyta</taxon>
        <taxon>Embryophyta</taxon>
        <taxon>Tracheophyta</taxon>
        <taxon>Spermatophyta</taxon>
        <taxon>Magnoliopsida</taxon>
        <taxon>eudicotyledons</taxon>
        <taxon>Gunneridae</taxon>
        <taxon>Pentapetalae</taxon>
        <taxon>rosids</taxon>
        <taxon>fabids</taxon>
        <taxon>Fabales</taxon>
        <taxon>Fabaceae</taxon>
        <taxon>Papilionoideae</taxon>
        <taxon>50 kb inversion clade</taxon>
        <taxon>NPAAA clade</taxon>
        <taxon>Hologalegina</taxon>
        <taxon>IRL clade</taxon>
        <taxon>Trifolieae</taxon>
        <taxon>Trifolium</taxon>
    </lineage>
</organism>
<sequence length="64" mass="6864">RKHNCAGRRLSCAGRNQQQDSSPQNIRIAPGAAISAPHAGKQATFGLISLFNTSSFMACDFLMI</sequence>
<comment type="caution">
    <text evidence="2">The sequence shown here is derived from an EMBL/GenBank/DDBJ whole genome shotgun (WGS) entry which is preliminary data.</text>
</comment>
<dbReference type="EMBL" id="LXQA010833913">
    <property type="protein sequence ID" value="MCI73225.1"/>
    <property type="molecule type" value="Genomic_DNA"/>
</dbReference>
<protein>
    <submittedName>
        <fullName evidence="2">Uncharacterized protein</fullName>
    </submittedName>
</protein>
<proteinExistence type="predicted"/>
<evidence type="ECO:0000313" key="2">
    <source>
        <dbReference type="EMBL" id="MCI73225.1"/>
    </source>
</evidence>
<accession>A0A392UN89</accession>
<feature type="non-terminal residue" evidence="2">
    <location>
        <position position="1"/>
    </location>
</feature>
<reference evidence="2 3" key="1">
    <citation type="journal article" date="2018" name="Front. Plant Sci.">
        <title>Red Clover (Trifolium pratense) and Zigzag Clover (T. medium) - A Picture of Genomic Similarities and Differences.</title>
        <authorList>
            <person name="Dluhosova J."/>
            <person name="Istvanek J."/>
            <person name="Nedelnik J."/>
            <person name="Repkova J."/>
        </authorList>
    </citation>
    <scope>NUCLEOTIDE SEQUENCE [LARGE SCALE GENOMIC DNA]</scope>
    <source>
        <strain evidence="3">cv. 10/8</strain>
        <tissue evidence="2">Leaf</tissue>
    </source>
</reference>
<dbReference type="AlphaFoldDB" id="A0A392UN89"/>
<evidence type="ECO:0000313" key="3">
    <source>
        <dbReference type="Proteomes" id="UP000265520"/>
    </source>
</evidence>
<feature type="compositionally biased region" description="Polar residues" evidence="1">
    <location>
        <begin position="14"/>
        <end position="23"/>
    </location>
</feature>
<dbReference type="Proteomes" id="UP000265520">
    <property type="component" value="Unassembled WGS sequence"/>
</dbReference>
<name>A0A392UN89_9FABA</name>
<keyword evidence="3" id="KW-1185">Reference proteome</keyword>
<feature type="region of interest" description="Disordered" evidence="1">
    <location>
        <begin position="1"/>
        <end position="23"/>
    </location>
</feature>